<dbReference type="AlphaFoldDB" id="A0A8X6IBZ6"/>
<proteinExistence type="predicted"/>
<organism evidence="1 2">
    <name type="scientific">Trichonephila clavata</name>
    <name type="common">Joro spider</name>
    <name type="synonym">Nephila clavata</name>
    <dbReference type="NCBI Taxonomy" id="2740835"/>
    <lineage>
        <taxon>Eukaryota</taxon>
        <taxon>Metazoa</taxon>
        <taxon>Ecdysozoa</taxon>
        <taxon>Arthropoda</taxon>
        <taxon>Chelicerata</taxon>
        <taxon>Arachnida</taxon>
        <taxon>Araneae</taxon>
        <taxon>Araneomorphae</taxon>
        <taxon>Entelegynae</taxon>
        <taxon>Araneoidea</taxon>
        <taxon>Nephilidae</taxon>
        <taxon>Trichonephila</taxon>
    </lineage>
</organism>
<accession>A0A8X6IBZ6</accession>
<reference evidence="1" key="1">
    <citation type="submission" date="2020-07" db="EMBL/GenBank/DDBJ databases">
        <title>Multicomponent nature underlies the extraordinary mechanical properties of spider dragline silk.</title>
        <authorList>
            <person name="Kono N."/>
            <person name="Nakamura H."/>
            <person name="Mori M."/>
            <person name="Yoshida Y."/>
            <person name="Ohtoshi R."/>
            <person name="Malay A.D."/>
            <person name="Moran D.A.P."/>
            <person name="Tomita M."/>
            <person name="Numata K."/>
            <person name="Arakawa K."/>
        </authorList>
    </citation>
    <scope>NUCLEOTIDE SEQUENCE</scope>
</reference>
<gene>
    <name evidence="1" type="ORF">TNCT_399391</name>
</gene>
<dbReference type="EMBL" id="BMAO01031360">
    <property type="protein sequence ID" value="GFQ74490.1"/>
    <property type="molecule type" value="Genomic_DNA"/>
</dbReference>
<comment type="caution">
    <text evidence="1">The sequence shown here is derived from an EMBL/GenBank/DDBJ whole genome shotgun (WGS) entry which is preliminary data.</text>
</comment>
<evidence type="ECO:0000313" key="2">
    <source>
        <dbReference type="Proteomes" id="UP000887116"/>
    </source>
</evidence>
<protein>
    <submittedName>
        <fullName evidence="1">Uncharacterized protein</fullName>
    </submittedName>
</protein>
<sequence length="128" mass="14416">MLLKKVVGVVFYKQYHSKYNSKELKRVYVHCSISQAIAGCMGTGGQQTCVIKNTRYLSSPDWCARGRPNLLPSRGKNGGIGPQNRLRFPLAASFAKRPPQPFRDAIAEDNFAKLFYRSEIFFSPSLLL</sequence>
<dbReference type="Proteomes" id="UP000887116">
    <property type="component" value="Unassembled WGS sequence"/>
</dbReference>
<keyword evidence="2" id="KW-1185">Reference proteome</keyword>
<name>A0A8X6IBZ6_TRICU</name>
<evidence type="ECO:0000313" key="1">
    <source>
        <dbReference type="EMBL" id="GFQ74490.1"/>
    </source>
</evidence>